<evidence type="ECO:0000259" key="1">
    <source>
        <dbReference type="Pfam" id="PF01814"/>
    </source>
</evidence>
<evidence type="ECO:0000313" key="2">
    <source>
        <dbReference type="EMBL" id="ACY21780.1"/>
    </source>
</evidence>
<dbReference type="Pfam" id="PF01814">
    <property type="entry name" value="Hemerythrin"/>
    <property type="match status" value="1"/>
</dbReference>
<dbReference type="eggNOG" id="COG3945">
    <property type="taxonomic scope" value="Bacteria"/>
</dbReference>
<accession>D0LEQ6</accession>
<dbReference type="Proteomes" id="UP000001219">
    <property type="component" value="Chromosome"/>
</dbReference>
<dbReference type="HOGENOM" id="CLU_142298_0_0_11"/>
<dbReference type="Gene3D" id="1.20.120.520">
    <property type="entry name" value="nmb1532 protein domain like"/>
    <property type="match status" value="1"/>
</dbReference>
<gene>
    <name evidence="2" type="ordered locus">Gbro_2540</name>
</gene>
<feature type="domain" description="Hemerythrin-like" evidence="1">
    <location>
        <begin position="15"/>
        <end position="128"/>
    </location>
</feature>
<reference evidence="2 3" key="2">
    <citation type="journal article" date="2010" name="Stand. Genomic Sci.">
        <title>Complete genome sequence of Gordonia bronchialis type strain (3410).</title>
        <authorList>
            <person name="Ivanova N."/>
            <person name="Sikorski J."/>
            <person name="Jando M."/>
            <person name="Lapidus A."/>
            <person name="Nolan M."/>
            <person name="Lucas S."/>
            <person name="Del Rio T.G."/>
            <person name="Tice H."/>
            <person name="Copeland A."/>
            <person name="Cheng J.F."/>
            <person name="Chen F."/>
            <person name="Bruce D."/>
            <person name="Goodwin L."/>
            <person name="Pitluck S."/>
            <person name="Mavromatis K."/>
            <person name="Ovchinnikova G."/>
            <person name="Pati A."/>
            <person name="Chen A."/>
            <person name="Palaniappan K."/>
            <person name="Land M."/>
            <person name="Hauser L."/>
            <person name="Chang Y.J."/>
            <person name="Jeffries C.D."/>
            <person name="Chain P."/>
            <person name="Saunders E."/>
            <person name="Han C."/>
            <person name="Detter J.C."/>
            <person name="Brettin T."/>
            <person name="Rohde M."/>
            <person name="Goker M."/>
            <person name="Bristow J."/>
            <person name="Eisen J.A."/>
            <person name="Markowitz V."/>
            <person name="Hugenholtz P."/>
            <person name="Klenk H.P."/>
            <person name="Kyrpides N.C."/>
        </authorList>
    </citation>
    <scope>NUCLEOTIDE SEQUENCE [LARGE SCALE GENOMIC DNA]</scope>
    <source>
        <strain evidence="3">ATCC 25592 / DSM 43247 / BCRC 13721 / JCM 3198 / KCTC 3076 / NBRC 16047 / NCTC 10667</strain>
    </source>
</reference>
<organism evidence="2 3">
    <name type="scientific">Gordonia bronchialis (strain ATCC 25592 / DSM 43247 / BCRC 13721 / JCM 3198 / KCTC 3076 / NBRC 16047 / NCTC 10667)</name>
    <name type="common">Rhodococcus bronchialis</name>
    <dbReference type="NCBI Taxonomy" id="526226"/>
    <lineage>
        <taxon>Bacteria</taxon>
        <taxon>Bacillati</taxon>
        <taxon>Actinomycetota</taxon>
        <taxon>Actinomycetes</taxon>
        <taxon>Mycobacteriales</taxon>
        <taxon>Gordoniaceae</taxon>
        <taxon>Gordonia</taxon>
    </lineage>
</organism>
<proteinExistence type="predicted"/>
<dbReference type="KEGG" id="gbr:Gbro_2540"/>
<dbReference type="InterPro" id="IPR012312">
    <property type="entry name" value="Hemerythrin-like"/>
</dbReference>
<dbReference type="STRING" id="526226.Gbro_2540"/>
<reference evidence="3" key="1">
    <citation type="submission" date="2009-10" db="EMBL/GenBank/DDBJ databases">
        <title>The complete chromosome of Gordonia bronchialis DSM 43247.</title>
        <authorList>
            <consortium name="US DOE Joint Genome Institute (JGI-PGF)"/>
            <person name="Lucas S."/>
            <person name="Copeland A."/>
            <person name="Lapidus A."/>
            <person name="Glavina del Rio T."/>
            <person name="Dalin E."/>
            <person name="Tice H."/>
            <person name="Bruce D."/>
            <person name="Goodwin L."/>
            <person name="Pitluck S."/>
            <person name="Kyrpides N."/>
            <person name="Mavromatis K."/>
            <person name="Ivanova N."/>
            <person name="Ovchinnikova G."/>
            <person name="Saunders E."/>
            <person name="Brettin T."/>
            <person name="Detter J.C."/>
            <person name="Han C."/>
            <person name="Larimer F."/>
            <person name="Land M."/>
            <person name="Hauser L."/>
            <person name="Markowitz V."/>
            <person name="Cheng J.-F."/>
            <person name="Hugenholtz P."/>
            <person name="Woyke T."/>
            <person name="Wu D."/>
            <person name="Jando M."/>
            <person name="Schneider S."/>
            <person name="Goeker M."/>
            <person name="Klenk H.-P."/>
            <person name="Eisen J.A."/>
        </authorList>
    </citation>
    <scope>NUCLEOTIDE SEQUENCE [LARGE SCALE GENOMIC DNA]</scope>
    <source>
        <strain evidence="3">ATCC 25592 / DSM 43247 / BCRC 13721 / JCM 3198 / KCTC 3076 / NBRC 16047 / NCTC 10667</strain>
    </source>
</reference>
<evidence type="ECO:0000313" key="3">
    <source>
        <dbReference type="Proteomes" id="UP000001219"/>
    </source>
</evidence>
<keyword evidence="3" id="KW-1185">Reference proteome</keyword>
<dbReference type="AlphaFoldDB" id="D0LEQ6"/>
<protein>
    <submittedName>
        <fullName evidence="2">Hemerythrin HHE cation binding domain protein</fullName>
    </submittedName>
</protein>
<dbReference type="EMBL" id="CP001802">
    <property type="protein sequence ID" value="ACY21780.1"/>
    <property type="molecule type" value="Genomic_DNA"/>
</dbReference>
<name>D0LEQ6_GORB4</name>
<sequence length="155" mass="17446">MCQYCGCPDMPLLRDYTAEHERAVNLGGDAVRALDAGDVAHAHQLAGRMAVELRSHWRGEEDGLFAQLLTSDDIFEDYIAPLIDEHRELDAFLTLMDLSVPADRDRFRTAVFDLHEHIAKEEDALFPASVTTLDGDQWDSAIDAWQRAHPGVRML</sequence>